<reference evidence="1" key="1">
    <citation type="submission" date="2021-05" db="EMBL/GenBank/DDBJ databases">
        <authorList>
            <person name="Scholz U."/>
            <person name="Mascher M."/>
            <person name="Fiebig A."/>
        </authorList>
    </citation>
    <scope>NUCLEOTIDE SEQUENCE [LARGE SCALE GENOMIC DNA]</scope>
</reference>
<organism evidence="1 2">
    <name type="scientific">Avena sativa</name>
    <name type="common">Oat</name>
    <dbReference type="NCBI Taxonomy" id="4498"/>
    <lineage>
        <taxon>Eukaryota</taxon>
        <taxon>Viridiplantae</taxon>
        <taxon>Streptophyta</taxon>
        <taxon>Embryophyta</taxon>
        <taxon>Tracheophyta</taxon>
        <taxon>Spermatophyta</taxon>
        <taxon>Magnoliopsida</taxon>
        <taxon>Liliopsida</taxon>
        <taxon>Poales</taxon>
        <taxon>Poaceae</taxon>
        <taxon>BOP clade</taxon>
        <taxon>Pooideae</taxon>
        <taxon>Poodae</taxon>
        <taxon>Poeae</taxon>
        <taxon>Poeae Chloroplast Group 1 (Aveneae type)</taxon>
        <taxon>Aveninae</taxon>
        <taxon>Avena</taxon>
    </lineage>
</organism>
<evidence type="ECO:0000313" key="1">
    <source>
        <dbReference type="EnsemblPlants" id="AVESA.00010b.r2.2AG0260940.1.CDS"/>
    </source>
</evidence>
<sequence length="1193" mass="134534">MADLVVGLAKSVVEGALTKAQSAIEEEAKLRQSAQRDLVFITGEFEMMHSFLNVATTERVENRVVMTWVRQVRELAYDVEDCIEFVVHLDSKTRWWWRMVPRWCMAPPPAALYLDEAVDEIEQLKARVEDVSTRNSRYSLISDSGSKPIVTQHQPATPGGAALGATAFNMLVQARDAARRRQGLADLTQLITNEDNSKDSPLQVISVWGTGGDLGTTSVIRRAFNDPEISQNFGCRSWVKLMHPFDPREFVRRFMAQVYANACKEQGARVGAHVLAKMEASQEELLEEFVKEVNSKAYLVVLENLTDMVDWDAVRTFLPDMKKGSWIIVSTQQFEIASLCVGHSYKSLELRQYSPDHSVCAFFKEGSQVIGDKEEKRLLRVLSGSQVSKNSSSEEVPSSNREAVVIEWQKKYPLVGRESEMAELRGHTARARFSTNSQVISVWGIAGIGKSALVRNLYYDRMLGTEQFNKYCWVDVSHPFNLRDFSRSLLSDFVSEKDPIKECRKLLKTHNCLVVIDDLQSKEEWDLIQNALVSRPSGTVIIVITTEASVAAYCTNNEAQVFNVKGLEADAALDLFRKEVHRKNSSSPLIHLAHVELDGLILKCGGLPKVIVAIAALLATQTVTLMDTVRSLNLRFMHHLETNLEYDSLRGLFGWMSTYFRDCPDSLKPCIFYLSIFPPYCNIRRRRLVRRWIAEGYSRDSDKKSAEEQGEEFFTKLLELSIIQQIPQLVTTAASDTTMVKCQVNGFIREYIVSRRMEENLVFELGPDCVLTTQRTGRHLIILRDWDRDKIVFESIDFSRLRSMTVYGKWESFFISKSMKLLRVLDLEDALGLNDEDLEKMVKRLRRLKFISLRGCSGICHLPSSLGDLRQLQSLDVRHTSIVSLPENITKLKKLQYIRAGTIIPASTPSASYNCLQGFCKSRELVGVKVPSEVGKLTALHTLGVVNIRASGGKAIVKEIKKLTQLRKLGVSGINRHNSKELFSSISGHVHLESLLVRVEKDNKDCLDDITMPWENLQSLRLYGLQGKLPLLSSQLSKLIKLDLEMATLEESDIVFLGTKLPKLCTLGLRVQKLQEDKLHFFAGLVGCELITFENVKILDISYSSSSLHVTFGSNSMKNLELLKIDCSSACYRLTGLDDLPELKQILLKGTKDEAIKKGLEARLAIHPNKPAVFFEEEGNKPAAKLEELPQSS</sequence>
<evidence type="ECO:0000313" key="2">
    <source>
        <dbReference type="Proteomes" id="UP001732700"/>
    </source>
</evidence>
<proteinExistence type="predicted"/>
<name>A0ACD5UJ53_AVESA</name>
<dbReference type="EnsemblPlants" id="AVESA.00010b.r2.2AG0260940.1">
    <property type="protein sequence ID" value="AVESA.00010b.r2.2AG0260940.1.CDS"/>
    <property type="gene ID" value="AVESA.00010b.r2.2AG0260940"/>
</dbReference>
<reference evidence="1" key="2">
    <citation type="submission" date="2025-09" db="UniProtKB">
        <authorList>
            <consortium name="EnsemblPlants"/>
        </authorList>
    </citation>
    <scope>IDENTIFICATION</scope>
</reference>
<protein>
    <submittedName>
        <fullName evidence="1">Uncharacterized protein</fullName>
    </submittedName>
</protein>
<keyword evidence="2" id="KW-1185">Reference proteome</keyword>
<accession>A0ACD5UJ53</accession>
<dbReference type="Proteomes" id="UP001732700">
    <property type="component" value="Chromosome 2A"/>
</dbReference>